<dbReference type="SUPFAM" id="SSF53474">
    <property type="entry name" value="alpha/beta-Hydrolases"/>
    <property type="match status" value="1"/>
</dbReference>
<dbReference type="EMBL" id="OU898280">
    <property type="protein sequence ID" value="CAG9834165.1"/>
    <property type="molecule type" value="Genomic_DNA"/>
</dbReference>
<dbReference type="PANTHER" id="PTHR11005">
    <property type="entry name" value="LYSOSOMAL ACID LIPASE-RELATED"/>
    <property type="match status" value="1"/>
</dbReference>
<protein>
    <submittedName>
        <fullName evidence="1">Uncharacterized protein</fullName>
    </submittedName>
</protein>
<evidence type="ECO:0000313" key="2">
    <source>
        <dbReference type="Proteomes" id="UP001153709"/>
    </source>
</evidence>
<evidence type="ECO:0000313" key="1">
    <source>
        <dbReference type="EMBL" id="CAG9834165.1"/>
    </source>
</evidence>
<proteinExistence type="predicted"/>
<dbReference type="AlphaFoldDB" id="A0A9N9XCV2"/>
<organism evidence="1 2">
    <name type="scientific">Diabrotica balteata</name>
    <name type="common">Banded cucumber beetle</name>
    <dbReference type="NCBI Taxonomy" id="107213"/>
    <lineage>
        <taxon>Eukaryota</taxon>
        <taxon>Metazoa</taxon>
        <taxon>Ecdysozoa</taxon>
        <taxon>Arthropoda</taxon>
        <taxon>Hexapoda</taxon>
        <taxon>Insecta</taxon>
        <taxon>Pterygota</taxon>
        <taxon>Neoptera</taxon>
        <taxon>Endopterygota</taxon>
        <taxon>Coleoptera</taxon>
        <taxon>Polyphaga</taxon>
        <taxon>Cucujiformia</taxon>
        <taxon>Chrysomeloidea</taxon>
        <taxon>Chrysomelidae</taxon>
        <taxon>Galerucinae</taxon>
        <taxon>Diabroticina</taxon>
        <taxon>Diabroticites</taxon>
        <taxon>Diabrotica</taxon>
    </lineage>
</organism>
<dbReference type="OrthoDB" id="6772781at2759"/>
<name>A0A9N9XCV2_DIABA</name>
<sequence>MLPVLVSNFPAGASAQMAYHIAQISHSDNFTRYDYGTEKNMKIYGQPNAPEFNLSAVTTPVALYYAKNDFLAAYEASILFIDLLL</sequence>
<dbReference type="Proteomes" id="UP001153709">
    <property type="component" value="Chromosome 5"/>
</dbReference>
<keyword evidence="2" id="KW-1185">Reference proteome</keyword>
<gene>
    <name evidence="1" type="ORF">DIABBA_LOCUS7496</name>
</gene>
<reference evidence="1" key="1">
    <citation type="submission" date="2022-01" db="EMBL/GenBank/DDBJ databases">
        <authorList>
            <person name="King R."/>
        </authorList>
    </citation>
    <scope>NUCLEOTIDE SEQUENCE</scope>
</reference>
<dbReference type="Gene3D" id="3.40.50.1820">
    <property type="entry name" value="alpha/beta hydrolase"/>
    <property type="match status" value="1"/>
</dbReference>
<dbReference type="InterPro" id="IPR029058">
    <property type="entry name" value="AB_hydrolase_fold"/>
</dbReference>
<accession>A0A9N9XCV2</accession>